<gene>
    <name evidence="3" type="ORF">EI97DRAFT_434460</name>
</gene>
<feature type="region of interest" description="Disordered" evidence="1">
    <location>
        <begin position="815"/>
        <end position="847"/>
    </location>
</feature>
<dbReference type="Gene3D" id="2.120.10.80">
    <property type="entry name" value="Kelch-type beta propeller"/>
    <property type="match status" value="1"/>
</dbReference>
<accession>A0A6A6JFA3</accession>
<dbReference type="InterPro" id="IPR011043">
    <property type="entry name" value="Gal_Oxase/kelch_b-propeller"/>
</dbReference>
<feature type="compositionally biased region" description="Low complexity" evidence="1">
    <location>
        <begin position="883"/>
        <end position="900"/>
    </location>
</feature>
<feature type="compositionally biased region" description="Polar residues" evidence="1">
    <location>
        <begin position="1118"/>
        <end position="1131"/>
    </location>
</feature>
<reference evidence="3" key="1">
    <citation type="journal article" date="2020" name="Stud. Mycol.">
        <title>101 Dothideomycetes genomes: a test case for predicting lifestyles and emergence of pathogens.</title>
        <authorList>
            <person name="Haridas S."/>
            <person name="Albert R."/>
            <person name="Binder M."/>
            <person name="Bloem J."/>
            <person name="Labutti K."/>
            <person name="Salamov A."/>
            <person name="Andreopoulos B."/>
            <person name="Baker S."/>
            <person name="Barry K."/>
            <person name="Bills G."/>
            <person name="Bluhm B."/>
            <person name="Cannon C."/>
            <person name="Castanera R."/>
            <person name="Culley D."/>
            <person name="Daum C."/>
            <person name="Ezra D."/>
            <person name="Gonzalez J."/>
            <person name="Henrissat B."/>
            <person name="Kuo A."/>
            <person name="Liang C."/>
            <person name="Lipzen A."/>
            <person name="Lutzoni F."/>
            <person name="Magnuson J."/>
            <person name="Mondo S."/>
            <person name="Nolan M."/>
            <person name="Ohm R."/>
            <person name="Pangilinan J."/>
            <person name="Park H.-J."/>
            <person name="Ramirez L."/>
            <person name="Alfaro M."/>
            <person name="Sun H."/>
            <person name="Tritt A."/>
            <person name="Yoshinaga Y."/>
            <person name="Zwiers L.-H."/>
            <person name="Turgeon B."/>
            <person name="Goodwin S."/>
            <person name="Spatafora J."/>
            <person name="Crous P."/>
            <person name="Grigoriev I."/>
        </authorList>
    </citation>
    <scope>NUCLEOTIDE SEQUENCE</scope>
    <source>
        <strain evidence="3">CBS 379.55</strain>
    </source>
</reference>
<keyword evidence="2" id="KW-0472">Membrane</keyword>
<feature type="transmembrane region" description="Helical" evidence="2">
    <location>
        <begin position="457"/>
        <end position="480"/>
    </location>
</feature>
<feature type="compositionally biased region" description="Low complexity" evidence="1">
    <location>
        <begin position="1146"/>
        <end position="1164"/>
    </location>
</feature>
<feature type="compositionally biased region" description="Low complexity" evidence="1">
    <location>
        <begin position="923"/>
        <end position="932"/>
    </location>
</feature>
<feature type="region of interest" description="Disordered" evidence="1">
    <location>
        <begin position="596"/>
        <end position="628"/>
    </location>
</feature>
<dbReference type="RefSeq" id="XP_033652770.1">
    <property type="nucleotide sequence ID" value="XM_033798632.1"/>
</dbReference>
<evidence type="ECO:0000256" key="1">
    <source>
        <dbReference type="SAM" id="MobiDB-lite"/>
    </source>
</evidence>
<keyword evidence="2" id="KW-0812">Transmembrane</keyword>
<dbReference type="AlphaFoldDB" id="A0A6A6JFA3"/>
<keyword evidence="2" id="KW-1133">Transmembrane helix</keyword>
<keyword evidence="4" id="KW-1185">Reference proteome</keyword>
<feature type="compositionally biased region" description="Low complexity" evidence="1">
    <location>
        <begin position="1077"/>
        <end position="1102"/>
    </location>
</feature>
<feature type="region of interest" description="Disordered" evidence="1">
    <location>
        <begin position="1064"/>
        <end position="1208"/>
    </location>
</feature>
<feature type="compositionally biased region" description="Basic and acidic residues" evidence="1">
    <location>
        <begin position="602"/>
        <end position="612"/>
    </location>
</feature>
<evidence type="ECO:0000313" key="3">
    <source>
        <dbReference type="EMBL" id="KAF2275231.1"/>
    </source>
</evidence>
<dbReference type="Proteomes" id="UP000800097">
    <property type="component" value="Unassembled WGS sequence"/>
</dbReference>
<feature type="compositionally biased region" description="Low complexity" evidence="1">
    <location>
        <begin position="827"/>
        <end position="836"/>
    </location>
</feature>
<feature type="compositionally biased region" description="Polar residues" evidence="1">
    <location>
        <begin position="717"/>
        <end position="732"/>
    </location>
</feature>
<proteinExistence type="predicted"/>
<dbReference type="GeneID" id="54551807"/>
<protein>
    <recommendedName>
        <fullName evidence="5">Galactose oxidase</fullName>
    </recommendedName>
</protein>
<feature type="region of interest" description="Disordered" evidence="1">
    <location>
        <begin position="859"/>
        <end position="961"/>
    </location>
</feature>
<feature type="compositionally biased region" description="Polar residues" evidence="1">
    <location>
        <begin position="750"/>
        <end position="767"/>
    </location>
</feature>
<dbReference type="SUPFAM" id="SSF50965">
    <property type="entry name" value="Galactose oxidase, central domain"/>
    <property type="match status" value="1"/>
</dbReference>
<feature type="compositionally biased region" description="Low complexity" evidence="1">
    <location>
        <begin position="733"/>
        <end position="744"/>
    </location>
</feature>
<evidence type="ECO:0000313" key="4">
    <source>
        <dbReference type="Proteomes" id="UP000800097"/>
    </source>
</evidence>
<feature type="compositionally biased region" description="Polar residues" evidence="1">
    <location>
        <begin position="613"/>
        <end position="622"/>
    </location>
</feature>
<dbReference type="InterPro" id="IPR015915">
    <property type="entry name" value="Kelch-typ_b-propeller"/>
</dbReference>
<dbReference type="OrthoDB" id="205993at2759"/>
<feature type="compositionally biased region" description="Polar residues" evidence="1">
    <location>
        <begin position="1172"/>
        <end position="1184"/>
    </location>
</feature>
<feature type="region of interest" description="Disordered" evidence="1">
    <location>
        <begin position="690"/>
        <end position="785"/>
    </location>
</feature>
<feature type="transmembrane region" description="Helical" evidence="2">
    <location>
        <begin position="12"/>
        <end position="34"/>
    </location>
</feature>
<name>A0A6A6JFA3_WESOR</name>
<feature type="region of interest" description="Disordered" evidence="1">
    <location>
        <begin position="433"/>
        <end position="452"/>
    </location>
</feature>
<dbReference type="EMBL" id="ML986498">
    <property type="protein sequence ID" value="KAF2275231.1"/>
    <property type="molecule type" value="Genomic_DNA"/>
</dbReference>
<organism evidence="3 4">
    <name type="scientific">Westerdykella ornata</name>
    <dbReference type="NCBI Taxonomy" id="318751"/>
    <lineage>
        <taxon>Eukaryota</taxon>
        <taxon>Fungi</taxon>
        <taxon>Dikarya</taxon>
        <taxon>Ascomycota</taxon>
        <taxon>Pezizomycotina</taxon>
        <taxon>Dothideomycetes</taxon>
        <taxon>Pleosporomycetidae</taxon>
        <taxon>Pleosporales</taxon>
        <taxon>Sporormiaceae</taxon>
        <taxon>Westerdykella</taxon>
    </lineage>
</organism>
<sequence>MMHLLAAPSLEMGSFSVFATPVVPFVWSILLFFVTARSPYNPTRVLQHGTELYVFRPLDGSSSQFSLEHVAISSKLDASEIQYTRLSSELPFLASDTQKPFTPVVDSAGNVTVYTGECGSEKGEIWTYGPGTPDERRTKTWWKQDVVVSREDEDDRSTGPRYLNGAIAFSPVVDGNMTDTSVYMFGGMCPTQGDGEDWQAHAEYSNLMMALDPLANDVQPLEYRLSLSTSRGPPIPEAGFTLTALAPSYSNRSDGSQTRQQNFVLVGGHTSSAFINMSQVALFSLPQQGWTFVPVQQPSTERTDLAIRGDITEVEPRSGHTAVLTPDGQHLVVYGGWIGDLNTPALPQLAVLSLGEEYGGVDQWEWSVPVTSGHGLEKDSGLYGHGAAMLPGGVMMITGGYTISPSSSRQRRGVSVNDRTLFFNVSSNTWITDYTPPKDPQAEPSKSGPLATTSQKAGLGVGLGIGVAAVLSLFIFYLWYTRRLRKQREIREKQLQELSLGAHRYTLDNLSPGPTETYYDDAHDHYSSPTNGKHGTRGWRQLNAQDAERTGLLVEIPSPTRGLRRSLGNRPTYLMNRYDERRLHGSGHIHVIDELEEEQEEERAAQRLRDQGQEQSGATENTPLHRSEMLERRESKGVSIFDNAPILDPFVASKRGSRMDMEQSAPLIHSAPASPEHEELHHRANEWLSVHDPGPVRRNSQHSAGRFSPDKSDRTESTLSERSMRSNLSSTGSMARTASMRSSAILNCANPFQTPDGSPPNSRSNRYSGGWESSDERSQSLTSTRSVFATAAEERDSFTTAPTSFMQLQAEGQSLLGGNPERARPGTSSTSNASSSHAYQDTGTPMSWAGTATTSLAASSQLDWPGQSRKRRWLGSVRKALARSSTTGPSSRTRSMTTSTPHLDRYRDDPQSAIEPHPQTRNSFPASSAPRRAASDATFWRRSRSSKQDWMDDQLDPMDPRSIWRRKSGDDFGAPEDAALAKKARQKQATLIDLLEDAGTLPTPRPIQAGDLGDARSAHTVATEDEDWDVEAAVERRVVQVTFTAPRGKLRVVNADIDRSSILSLPRDNEEASPKNAGGRSDTAAAAGANSPSSTATASPGGNRVKDLVGRFEGVATASRSSPLAGASTSSPPRPALKTGQEFLLSPYSVSRSPSPSPSPSISSLKVRAKQGRSSLAKTQSSETGGRMTETPAGRLCSEDITTLRGAS</sequence>
<evidence type="ECO:0008006" key="5">
    <source>
        <dbReference type="Google" id="ProtNLM"/>
    </source>
</evidence>
<evidence type="ECO:0000256" key="2">
    <source>
        <dbReference type="SAM" id="Phobius"/>
    </source>
</evidence>